<evidence type="ECO:0000313" key="2">
    <source>
        <dbReference type="Proteomes" id="UP000271087"/>
    </source>
</evidence>
<accession>A0A182EQW3</accession>
<organism evidence="3">
    <name type="scientific">Onchocerca ochengi</name>
    <name type="common">Filarial nematode worm</name>
    <dbReference type="NCBI Taxonomy" id="42157"/>
    <lineage>
        <taxon>Eukaryota</taxon>
        <taxon>Metazoa</taxon>
        <taxon>Ecdysozoa</taxon>
        <taxon>Nematoda</taxon>
        <taxon>Chromadorea</taxon>
        <taxon>Rhabditida</taxon>
        <taxon>Spirurina</taxon>
        <taxon>Spiruromorpha</taxon>
        <taxon>Filarioidea</taxon>
        <taxon>Onchocercidae</taxon>
        <taxon>Onchocerca</taxon>
    </lineage>
</organism>
<evidence type="ECO:0000313" key="3">
    <source>
        <dbReference type="WBParaSite" id="nOo.2.0.1.t10528-RA"/>
    </source>
</evidence>
<dbReference type="Proteomes" id="UP000271087">
    <property type="component" value="Unassembled WGS sequence"/>
</dbReference>
<dbReference type="WBParaSite" id="nOo.2.0.1.t10528-RA">
    <property type="protein sequence ID" value="nOo.2.0.1.t10528-RA"/>
    <property type="gene ID" value="nOo.2.0.1.g10528"/>
</dbReference>
<evidence type="ECO:0000313" key="1">
    <source>
        <dbReference type="EMBL" id="VDM94255.1"/>
    </source>
</evidence>
<keyword evidence="2" id="KW-1185">Reference proteome</keyword>
<reference evidence="3" key="1">
    <citation type="submission" date="2016-06" db="UniProtKB">
        <authorList>
            <consortium name="WormBaseParasite"/>
        </authorList>
    </citation>
    <scope>IDENTIFICATION</scope>
</reference>
<gene>
    <name evidence="1" type="ORF">NOO_LOCUS10528</name>
</gene>
<dbReference type="EMBL" id="UYRW01006134">
    <property type="protein sequence ID" value="VDM94255.1"/>
    <property type="molecule type" value="Genomic_DNA"/>
</dbReference>
<name>A0A182EQW3_ONCOC</name>
<reference evidence="1 2" key="2">
    <citation type="submission" date="2018-08" db="EMBL/GenBank/DDBJ databases">
        <authorList>
            <person name="Laetsch R D."/>
            <person name="Stevens L."/>
            <person name="Kumar S."/>
            <person name="Blaxter L. M."/>
        </authorList>
    </citation>
    <scope>NUCLEOTIDE SEQUENCE [LARGE SCALE GENOMIC DNA]</scope>
</reference>
<protein>
    <submittedName>
        <fullName evidence="3">ELM2 domain-containing protein</fullName>
    </submittedName>
</protein>
<sequence length="89" mass="10322">MYNIPEAASAKLCSPSSASNSVIDKRPNRSFKELDIEKELMWKSLVDELDLNSNVMYNILLSWDKGPLEAERIVNAYFKHMDDWEIRLS</sequence>
<dbReference type="OrthoDB" id="5830651at2759"/>
<proteinExistence type="predicted"/>
<dbReference type="AlphaFoldDB" id="A0A182EQW3"/>